<dbReference type="RefSeq" id="WP_151067346.1">
    <property type="nucleotide sequence ID" value="NZ_CABVPL010000005.1"/>
</dbReference>
<gene>
    <name evidence="1" type="ORF">F7R21_27325</name>
</gene>
<reference evidence="1 2" key="1">
    <citation type="submission" date="2019-09" db="EMBL/GenBank/DDBJ databases">
        <title>Draft genome sequences of 48 bacterial type strains from the CCUG.</title>
        <authorList>
            <person name="Tunovic T."/>
            <person name="Pineiro-Iglesias B."/>
            <person name="Unosson C."/>
            <person name="Inganas E."/>
            <person name="Ohlen M."/>
            <person name="Cardew S."/>
            <person name="Jensie-Markopoulos S."/>
            <person name="Salva-Serra F."/>
            <person name="Jaen-Luchoro D."/>
            <person name="Karlsson R."/>
            <person name="Svensson-Stadler L."/>
            <person name="Chun J."/>
            <person name="Moore E."/>
        </authorList>
    </citation>
    <scope>NUCLEOTIDE SEQUENCE [LARGE SCALE GENOMIC DNA]</scope>
    <source>
        <strain evidence="1 2">CCUG 54555</strain>
    </source>
</reference>
<dbReference type="EMBL" id="VZOJ01000107">
    <property type="protein sequence ID" value="KAB0633701.1"/>
    <property type="molecule type" value="Genomic_DNA"/>
</dbReference>
<accession>A0A6H9TEI7</accession>
<comment type="caution">
    <text evidence="1">The sequence shown here is derived from an EMBL/GenBank/DDBJ whole genome shotgun (WGS) entry which is preliminary data.</text>
</comment>
<dbReference type="GeneID" id="99788281"/>
<dbReference type="OrthoDB" id="9014532at2"/>
<sequence length="110" mass="11594">MMNLLEAMRIFGAVVEQASARPDGPERCFGCRLLRGRPGGGAACADAGVAFHACWRRTLSALAHATGATEPGACATIYDSPVAGFPLPGTIRRRDRASFAAPTTLHRPSR</sequence>
<dbReference type="Proteomes" id="UP000430232">
    <property type="component" value="Unassembled WGS sequence"/>
</dbReference>
<evidence type="ECO:0000313" key="1">
    <source>
        <dbReference type="EMBL" id="KAB0633701.1"/>
    </source>
</evidence>
<proteinExistence type="predicted"/>
<evidence type="ECO:0000313" key="2">
    <source>
        <dbReference type="Proteomes" id="UP000430232"/>
    </source>
</evidence>
<name>A0A6H9TEI7_9BURK</name>
<dbReference type="AlphaFoldDB" id="A0A6H9TEI7"/>
<keyword evidence="2" id="KW-1185">Reference proteome</keyword>
<protein>
    <submittedName>
        <fullName evidence="1">LysR family transcriptional regulator</fullName>
    </submittedName>
</protein>
<organism evidence="1 2">
    <name type="scientific">Burkholderia latens</name>
    <dbReference type="NCBI Taxonomy" id="488446"/>
    <lineage>
        <taxon>Bacteria</taxon>
        <taxon>Pseudomonadati</taxon>
        <taxon>Pseudomonadota</taxon>
        <taxon>Betaproteobacteria</taxon>
        <taxon>Burkholderiales</taxon>
        <taxon>Burkholderiaceae</taxon>
        <taxon>Burkholderia</taxon>
        <taxon>Burkholderia cepacia complex</taxon>
    </lineage>
</organism>